<dbReference type="EMBL" id="JBEWZI010000002">
    <property type="protein sequence ID" value="MET7013059.1"/>
    <property type="molecule type" value="Genomic_DNA"/>
</dbReference>
<proteinExistence type="predicted"/>
<dbReference type="InterPro" id="IPR002156">
    <property type="entry name" value="RNaseH_domain"/>
</dbReference>
<dbReference type="Gene3D" id="3.30.420.10">
    <property type="entry name" value="Ribonuclease H-like superfamily/Ribonuclease H"/>
    <property type="match status" value="1"/>
</dbReference>
<dbReference type="RefSeq" id="WP_354599521.1">
    <property type="nucleotide sequence ID" value="NZ_JBEWZI010000002.1"/>
</dbReference>
<evidence type="ECO:0000259" key="1">
    <source>
        <dbReference type="PROSITE" id="PS50879"/>
    </source>
</evidence>
<dbReference type="PANTHER" id="PTHR48475">
    <property type="entry name" value="RIBONUCLEASE H"/>
    <property type="match status" value="1"/>
</dbReference>
<name>A0ABV2TGL0_9RHOO</name>
<dbReference type="Pfam" id="PF13456">
    <property type="entry name" value="RVT_3"/>
    <property type="match status" value="1"/>
</dbReference>
<evidence type="ECO:0000313" key="2">
    <source>
        <dbReference type="EMBL" id="MET7013059.1"/>
    </source>
</evidence>
<gene>
    <name evidence="2" type="ORF">ABXR19_02580</name>
</gene>
<dbReference type="SUPFAM" id="SSF53098">
    <property type="entry name" value="Ribonuclease H-like"/>
    <property type="match status" value="1"/>
</dbReference>
<reference evidence="2 3" key="1">
    <citation type="submission" date="2024-07" db="EMBL/GenBank/DDBJ databases">
        <title>Uliginosibacterium flavum JJ3220;KACC:17644.</title>
        <authorList>
            <person name="Kim M.K."/>
        </authorList>
    </citation>
    <scope>NUCLEOTIDE SEQUENCE [LARGE SCALE GENOMIC DNA]</scope>
    <source>
        <strain evidence="2 3">KACC:17644</strain>
    </source>
</reference>
<accession>A0ABV2TGL0</accession>
<feature type="domain" description="RNase H type-1" evidence="1">
    <location>
        <begin position="17"/>
        <end position="152"/>
    </location>
</feature>
<dbReference type="Proteomes" id="UP001549691">
    <property type="component" value="Unassembled WGS sequence"/>
</dbReference>
<dbReference type="InterPro" id="IPR012337">
    <property type="entry name" value="RNaseH-like_sf"/>
</dbReference>
<comment type="caution">
    <text evidence="2">The sequence shown here is derived from an EMBL/GenBank/DDBJ whole genome shotgun (WGS) entry which is preliminary data.</text>
</comment>
<organism evidence="2 3">
    <name type="scientific">Uliginosibacterium flavum</name>
    <dbReference type="NCBI Taxonomy" id="1396831"/>
    <lineage>
        <taxon>Bacteria</taxon>
        <taxon>Pseudomonadati</taxon>
        <taxon>Pseudomonadota</taxon>
        <taxon>Betaproteobacteria</taxon>
        <taxon>Rhodocyclales</taxon>
        <taxon>Zoogloeaceae</taxon>
        <taxon>Uliginosibacterium</taxon>
    </lineage>
</organism>
<keyword evidence="3" id="KW-1185">Reference proteome</keyword>
<evidence type="ECO:0000313" key="3">
    <source>
        <dbReference type="Proteomes" id="UP001549691"/>
    </source>
</evidence>
<protein>
    <submittedName>
        <fullName evidence="2">Reverse transcriptase-like protein</fullName>
    </submittedName>
</protein>
<dbReference type="PANTHER" id="PTHR48475:SF1">
    <property type="entry name" value="RNASE H TYPE-1 DOMAIN-CONTAINING PROTEIN"/>
    <property type="match status" value="1"/>
</dbReference>
<dbReference type="InterPro" id="IPR036397">
    <property type="entry name" value="RNaseH_sf"/>
</dbReference>
<dbReference type="PROSITE" id="PS50879">
    <property type="entry name" value="RNASE_H_1"/>
    <property type="match status" value="1"/>
</dbReference>
<sequence>MPCSRNRAQPASPSPLPEEAWQAWCDGTARPNPGQIGLGAILRSPAGEVHSLSQRSVNQGCNNEAEALALLATLELALSLDVRQLRVHCDSDVVVRLAQDATSTEAARLAPLFAQVRERIARFEHVEMKWLPQHRNNEADQLARQALGLPPRAPAKPKHKNR</sequence>